<reference evidence="2" key="3">
    <citation type="submission" date="2025-09" db="UniProtKB">
        <authorList>
            <consortium name="Ensembl"/>
        </authorList>
    </citation>
    <scope>IDENTIFICATION</scope>
</reference>
<evidence type="ECO:0000313" key="3">
    <source>
        <dbReference type="Proteomes" id="UP000028761"/>
    </source>
</evidence>
<dbReference type="GeneTree" id="ENSGT00950000182802"/>
<feature type="compositionally biased region" description="Basic and acidic residues" evidence="1">
    <location>
        <begin position="98"/>
        <end position="114"/>
    </location>
</feature>
<organism evidence="2 3">
    <name type="scientific">Papio anubis</name>
    <name type="common">Olive baboon</name>
    <dbReference type="NCBI Taxonomy" id="9555"/>
    <lineage>
        <taxon>Eukaryota</taxon>
        <taxon>Metazoa</taxon>
        <taxon>Chordata</taxon>
        <taxon>Craniata</taxon>
        <taxon>Vertebrata</taxon>
        <taxon>Euteleostomi</taxon>
        <taxon>Mammalia</taxon>
        <taxon>Eutheria</taxon>
        <taxon>Euarchontoglires</taxon>
        <taxon>Primates</taxon>
        <taxon>Haplorrhini</taxon>
        <taxon>Catarrhini</taxon>
        <taxon>Cercopithecidae</taxon>
        <taxon>Cercopithecinae</taxon>
        <taxon>Papio</taxon>
    </lineage>
</organism>
<dbReference type="Proteomes" id="UP000028761">
    <property type="component" value="Chromosome 4"/>
</dbReference>
<dbReference type="AlphaFoldDB" id="A0A8I5R8P5"/>
<protein>
    <submittedName>
        <fullName evidence="2">High mobility group nucleosome binding domain 1</fullName>
    </submittedName>
</protein>
<evidence type="ECO:0000313" key="2">
    <source>
        <dbReference type="Ensembl" id="ENSPANP00000056804.1"/>
    </source>
</evidence>
<feature type="compositionally biased region" description="Gly residues" evidence="1">
    <location>
        <begin position="63"/>
        <end position="72"/>
    </location>
</feature>
<name>A0A8I5R8P5_PAPAN</name>
<accession>A0A8I5R8P5</accession>
<feature type="compositionally biased region" description="Polar residues" evidence="1">
    <location>
        <begin position="28"/>
        <end position="38"/>
    </location>
</feature>
<feature type="compositionally biased region" description="Low complexity" evidence="1">
    <location>
        <begin position="45"/>
        <end position="55"/>
    </location>
</feature>
<reference evidence="2" key="2">
    <citation type="submission" date="2025-08" db="UniProtKB">
        <authorList>
            <consortium name="Ensembl"/>
        </authorList>
    </citation>
    <scope>IDENTIFICATION</scope>
</reference>
<dbReference type="Ensembl" id="ENSPANT00000063167.1">
    <property type="protein sequence ID" value="ENSPANP00000056804.1"/>
    <property type="gene ID" value="ENSPANG00000030801.2"/>
</dbReference>
<evidence type="ECO:0000256" key="1">
    <source>
        <dbReference type="SAM" id="MobiDB-lite"/>
    </source>
</evidence>
<reference evidence="2 3" key="1">
    <citation type="submission" date="2012-03" db="EMBL/GenBank/DDBJ databases">
        <title>Whole Genome Assembly of Papio anubis.</title>
        <authorList>
            <person name="Liu Y.L."/>
            <person name="Abraham K.A."/>
            <person name="Akbar H.A."/>
            <person name="Ali S.A."/>
            <person name="Anosike U.A."/>
            <person name="Aqrawi P.A."/>
            <person name="Arias F.A."/>
            <person name="Attaway T.A."/>
            <person name="Awwad R.A."/>
            <person name="Babu C.B."/>
            <person name="Bandaranaike D.B."/>
            <person name="Battles P.B."/>
            <person name="Bell A.B."/>
            <person name="Beltran B.B."/>
            <person name="Berhane-Mersha D.B."/>
            <person name="Bess C.B."/>
            <person name="Bickham C.B."/>
            <person name="Bolden T.B."/>
            <person name="Carter K.C."/>
            <person name="Chau D.C."/>
            <person name="Chavez A.C."/>
            <person name="Clerc-Blankenburg K.C."/>
            <person name="Coyle M.C."/>
            <person name="Dao M.D."/>
            <person name="Davila M.L.D."/>
            <person name="Davy-Carroll L.D."/>
            <person name="Denson S.D."/>
            <person name="Dinh H.D."/>
            <person name="Fernandez S.F."/>
            <person name="Fernando P.F."/>
            <person name="Forbes L.F."/>
            <person name="Francis C.F."/>
            <person name="Francisco L.F."/>
            <person name="Fu Q.F."/>
            <person name="Garcia-Iii R.G."/>
            <person name="Garrett T.G."/>
            <person name="Gross S.G."/>
            <person name="Gubbala S.G."/>
            <person name="Hirani K.H."/>
            <person name="Hogues M.H."/>
            <person name="Hollins B.H."/>
            <person name="Jackson L.J."/>
            <person name="Javaid M.J."/>
            <person name="Jhangiani S.J."/>
            <person name="Johnson A.J."/>
            <person name="Johnson B.J."/>
            <person name="Jones J.J."/>
            <person name="Joshi V.J."/>
            <person name="Kalu J.K."/>
            <person name="Khan N.K."/>
            <person name="Korchina V.K."/>
            <person name="Kovar C.K."/>
            <person name="Lago L.L."/>
            <person name="Lara F.L."/>
            <person name="Le T.-K.L."/>
            <person name="Lee S.L."/>
            <person name="Legall-Iii F.L."/>
            <person name="Lemon S.L."/>
            <person name="Liu J.L."/>
            <person name="Liu Y.-S.L."/>
            <person name="Liyanage D.L."/>
            <person name="Lopez J.L."/>
            <person name="Lorensuhewa L.L."/>
            <person name="Mata R.M."/>
            <person name="Mathew T.M."/>
            <person name="Mercado C.M."/>
            <person name="Mercado I.M."/>
            <person name="Morales K.M."/>
            <person name="Morgan M.M."/>
            <person name="Munidasa M.M."/>
            <person name="Ngo D.N."/>
            <person name="Nguyen L.N."/>
            <person name="Nguyen T.N."/>
            <person name="Nguyen N.N."/>
            <person name="Obregon M.O."/>
            <person name="Okwuonu G.O."/>
            <person name="Ongeri F.O."/>
            <person name="Onwere C.O."/>
            <person name="Osifeso I.O."/>
            <person name="Parra A.P."/>
            <person name="Patil S.P."/>
            <person name="Perez A.P."/>
            <person name="Perez Y.P."/>
            <person name="Pham C.P."/>
            <person name="Pu L.-L.P."/>
            <person name="Puazo M.P."/>
            <person name="Quiroz J.Q."/>
            <person name="Rouhana J.R."/>
            <person name="Ruiz M.R."/>
            <person name="Ruiz S.-J.R."/>
            <person name="Saada N.S."/>
            <person name="Santibanez J.S."/>
            <person name="Scheel M.S."/>
            <person name="Schneider B.S."/>
            <person name="Simmons D.S."/>
            <person name="Sisson I.S."/>
            <person name="Tang L.-Y.T."/>
            <person name="Thornton R.T."/>
            <person name="Tisius J.T."/>
            <person name="Toledanes G.T."/>
            <person name="Trejos Z.T."/>
            <person name="Usmani K.U."/>
            <person name="Varghese R.V."/>
            <person name="Vattathil S.V."/>
            <person name="Vee V.V."/>
            <person name="Walker D.W."/>
            <person name="Weissenberger G.W."/>
            <person name="White C.W."/>
            <person name="Williams A.W."/>
            <person name="Woodworth J.W."/>
            <person name="Wright R.W."/>
            <person name="Zhu Y.Z."/>
            <person name="Han Y.H."/>
            <person name="Newsham I.N."/>
            <person name="Nazareth L.N."/>
            <person name="Worley K.W."/>
            <person name="Muzny D.M."/>
            <person name="Rogers J.R."/>
            <person name="Gibbs R.G."/>
        </authorList>
    </citation>
    <scope>NUCLEOTIDE SEQUENCE [LARGE SCALE GENOMIC DNA]</scope>
</reference>
<proteinExistence type="predicted"/>
<keyword evidence="3" id="KW-1185">Reference proteome</keyword>
<sequence length="244" mass="27053">RRPGIQKDCGWGPAVTWHAPANHRADRTSQLGFKQTTVRSERHWGPAPFAWAWGPARRREGVGGRPGGGGAQGRVTASLTYSGRGLSPTANGRGRGAARPEGRGSPRQGTRGEEEAGSQSGSIRFSHRPRCGSQQLGRREEWQRPGSPVSRRLSARRGPQAPGTRLPRRQDAQEEGQLRRRGRQGRGEFGAFCGGWWVSREPLACLSFSLTLLFLSPSPRGDRRGCQLNLLPKWKRSRKRQQRR</sequence>
<feature type="compositionally biased region" description="Basic and acidic residues" evidence="1">
    <location>
        <begin position="168"/>
        <end position="178"/>
    </location>
</feature>
<feature type="region of interest" description="Disordered" evidence="1">
    <location>
        <begin position="1"/>
        <end position="183"/>
    </location>
</feature>